<dbReference type="SUPFAM" id="SSF50814">
    <property type="entry name" value="Lipocalins"/>
    <property type="match status" value="1"/>
</dbReference>
<evidence type="ECO:0000259" key="3">
    <source>
        <dbReference type="Pfam" id="PF08212"/>
    </source>
</evidence>
<organism evidence="4 5">
    <name type="scientific">Roseospira marina</name>
    <dbReference type="NCBI Taxonomy" id="140057"/>
    <lineage>
        <taxon>Bacteria</taxon>
        <taxon>Pseudomonadati</taxon>
        <taxon>Pseudomonadota</taxon>
        <taxon>Alphaproteobacteria</taxon>
        <taxon>Rhodospirillales</taxon>
        <taxon>Rhodospirillaceae</taxon>
        <taxon>Roseospira</taxon>
    </lineage>
</organism>
<keyword evidence="2" id="KW-0446">Lipid-binding</keyword>
<keyword evidence="2" id="KW-0998">Cell outer membrane</keyword>
<dbReference type="EMBL" id="VWPJ01000003">
    <property type="protein sequence ID" value="KAA5606713.1"/>
    <property type="molecule type" value="Genomic_DNA"/>
</dbReference>
<proteinExistence type="inferred from homology"/>
<dbReference type="Proteomes" id="UP000324065">
    <property type="component" value="Unassembled WGS sequence"/>
</dbReference>
<dbReference type="OrthoDB" id="594739at2"/>
<dbReference type="InterPro" id="IPR002446">
    <property type="entry name" value="Lipocalin_bac"/>
</dbReference>
<dbReference type="PRINTS" id="PR01171">
    <property type="entry name" value="BCTLIPOCALIN"/>
</dbReference>
<dbReference type="GO" id="GO:0008289">
    <property type="term" value="F:lipid binding"/>
    <property type="evidence" value="ECO:0007669"/>
    <property type="project" value="UniProtKB-UniRule"/>
</dbReference>
<accession>A0A5M6IEL5</accession>
<keyword evidence="2" id="KW-0449">Lipoprotein</keyword>
<sequence>MREWTWTGWRNAVLAAAALAVSGCTGVPEGVAPVTGFDPTRFSGTWYEIMRLDHTFESGLTNVRATYQPRPDGTVAVFNRAWNPTACAWETVEGSARLRAGPDVGSFAVTLTSPFPGGLHVLALDHADYQWALAGGPTRDFLWILSRTPTLDPEIRKALMRQARDMGYPVADLVRVDQSGPVCESR</sequence>
<dbReference type="Gene3D" id="2.40.128.20">
    <property type="match status" value="1"/>
</dbReference>
<evidence type="ECO:0000256" key="2">
    <source>
        <dbReference type="PIRNR" id="PIRNR036893"/>
    </source>
</evidence>
<evidence type="ECO:0000256" key="1">
    <source>
        <dbReference type="ARBA" id="ARBA00006889"/>
    </source>
</evidence>
<dbReference type="GO" id="GO:0009279">
    <property type="term" value="C:cell outer membrane"/>
    <property type="evidence" value="ECO:0007669"/>
    <property type="project" value="UniProtKB-SubCell"/>
</dbReference>
<comment type="subunit">
    <text evidence="2">Homodimer.</text>
</comment>
<dbReference type="CDD" id="cd19438">
    <property type="entry name" value="lipocalin_Blc-like"/>
    <property type="match status" value="1"/>
</dbReference>
<dbReference type="AlphaFoldDB" id="A0A5M6IEL5"/>
<keyword evidence="5" id="KW-1185">Reference proteome</keyword>
<reference evidence="4 5" key="1">
    <citation type="submission" date="2019-09" db="EMBL/GenBank/DDBJ databases">
        <title>Genome sequence of Roseospira marina, one of the more divergent members of the non-sulfur purple photosynthetic bacterial family, the Rhodospirillaceae.</title>
        <authorList>
            <person name="Meyer T."/>
            <person name="Kyndt J."/>
        </authorList>
    </citation>
    <scope>NUCLEOTIDE SEQUENCE [LARGE SCALE GENOMIC DNA]</scope>
    <source>
        <strain evidence="4 5">DSM 15113</strain>
    </source>
</reference>
<evidence type="ECO:0000313" key="4">
    <source>
        <dbReference type="EMBL" id="KAA5606713.1"/>
    </source>
</evidence>
<feature type="domain" description="Lipocalin/cytosolic fatty-acid binding" evidence="3">
    <location>
        <begin position="38"/>
        <end position="178"/>
    </location>
</feature>
<dbReference type="InterPro" id="IPR022271">
    <property type="entry name" value="Lipocalin_ApoD"/>
</dbReference>
<keyword evidence="2" id="KW-0472">Membrane</keyword>
<dbReference type="InterPro" id="IPR000566">
    <property type="entry name" value="Lipocln_cytosolic_FA-bd_dom"/>
</dbReference>
<dbReference type="InterPro" id="IPR012674">
    <property type="entry name" value="Calycin"/>
</dbReference>
<dbReference type="PANTHER" id="PTHR10612:SF34">
    <property type="entry name" value="APOLIPOPROTEIN D"/>
    <property type="match status" value="1"/>
</dbReference>
<dbReference type="PROSITE" id="PS00213">
    <property type="entry name" value="LIPOCALIN"/>
    <property type="match status" value="1"/>
</dbReference>
<dbReference type="PANTHER" id="PTHR10612">
    <property type="entry name" value="APOLIPOPROTEIN D"/>
    <property type="match status" value="1"/>
</dbReference>
<comment type="subcellular location">
    <subcellularLocation>
        <location evidence="2">Cell outer membrane</location>
    </subcellularLocation>
</comment>
<comment type="function">
    <text evidence="2">Involved in the storage or transport of lipids necessary for membrane maintenance under stressful conditions. Displays a binding preference for lysophospholipids.</text>
</comment>
<dbReference type="Pfam" id="PF08212">
    <property type="entry name" value="Lipocalin_2"/>
    <property type="match status" value="1"/>
</dbReference>
<evidence type="ECO:0000313" key="5">
    <source>
        <dbReference type="Proteomes" id="UP000324065"/>
    </source>
</evidence>
<gene>
    <name evidence="4" type="ORF">F1188_05115</name>
</gene>
<dbReference type="RefSeq" id="WP_150061314.1">
    <property type="nucleotide sequence ID" value="NZ_JACHII010000005.1"/>
</dbReference>
<dbReference type="PIRSF" id="PIRSF036893">
    <property type="entry name" value="Lipocalin_ApoD"/>
    <property type="match status" value="1"/>
</dbReference>
<protein>
    <recommendedName>
        <fullName evidence="2">Outer membrane lipoprotein Blc</fullName>
    </recommendedName>
</protein>
<name>A0A5M6IEL5_9PROT</name>
<dbReference type="GO" id="GO:0006950">
    <property type="term" value="P:response to stress"/>
    <property type="evidence" value="ECO:0007669"/>
    <property type="project" value="UniProtKB-ARBA"/>
</dbReference>
<dbReference type="InterPro" id="IPR022272">
    <property type="entry name" value="Lipocalin_CS"/>
</dbReference>
<dbReference type="PROSITE" id="PS51257">
    <property type="entry name" value="PROKAR_LIPOPROTEIN"/>
    <property type="match status" value="1"/>
</dbReference>
<dbReference type="InterPro" id="IPR047202">
    <property type="entry name" value="Lipocalin_Blc-like_dom"/>
</dbReference>
<comment type="similarity">
    <text evidence="1 2">Belongs to the calycin superfamily. Lipocalin family.</text>
</comment>
<comment type="caution">
    <text evidence="4">The sequence shown here is derived from an EMBL/GenBank/DDBJ whole genome shotgun (WGS) entry which is preliminary data.</text>
</comment>